<dbReference type="AlphaFoldDB" id="U3AGL6"/>
<evidence type="ECO:0000313" key="3">
    <source>
        <dbReference type="EMBL" id="GAD79076.1"/>
    </source>
</evidence>
<dbReference type="OrthoDB" id="186379at2"/>
<evidence type="ECO:0000259" key="2">
    <source>
        <dbReference type="Pfam" id="PF12849"/>
    </source>
</evidence>
<dbReference type="PANTHER" id="PTHR37945">
    <property type="entry name" value="EXTRACELLULAR TUNGSTATE BINDING PROTEIN"/>
    <property type="match status" value="1"/>
</dbReference>
<feature type="signal peptide" evidence="1">
    <location>
        <begin position="1"/>
        <end position="32"/>
    </location>
</feature>
<dbReference type="InterPro" id="IPR024370">
    <property type="entry name" value="PBP_domain"/>
</dbReference>
<dbReference type="STRING" id="1219080.VEZ01S_08_01120"/>
<dbReference type="eggNOG" id="COG2998">
    <property type="taxonomic scope" value="Bacteria"/>
</dbReference>
<proteinExistence type="predicted"/>
<dbReference type="SUPFAM" id="SSF53850">
    <property type="entry name" value="Periplasmic binding protein-like II"/>
    <property type="match status" value="1"/>
</dbReference>
<dbReference type="RefSeq" id="WP_021712787.1">
    <property type="nucleotide sequence ID" value="NZ_BATM01000008.1"/>
</dbReference>
<gene>
    <name evidence="3" type="ORF">VEZ01S_08_01120</name>
</gene>
<name>U3AGL6_9VIBR</name>
<dbReference type="EMBL" id="BATM01000008">
    <property type="protein sequence ID" value="GAD79076.1"/>
    <property type="molecule type" value="Genomic_DNA"/>
</dbReference>
<organism evidence="3 4">
    <name type="scientific">Vibrio ezurae NBRC 102218</name>
    <dbReference type="NCBI Taxonomy" id="1219080"/>
    <lineage>
        <taxon>Bacteria</taxon>
        <taxon>Pseudomonadati</taxon>
        <taxon>Pseudomonadota</taxon>
        <taxon>Gammaproteobacteria</taxon>
        <taxon>Vibrionales</taxon>
        <taxon>Vibrionaceae</taxon>
        <taxon>Vibrio</taxon>
    </lineage>
</organism>
<reference evidence="3 4" key="1">
    <citation type="submission" date="2013-09" db="EMBL/GenBank/DDBJ databases">
        <title>Whole genome shotgun sequence of Vibrio ezurae NBRC 102218.</title>
        <authorList>
            <person name="Yoshida I."/>
            <person name="Hosoyama A."/>
            <person name="Numata M."/>
            <person name="Hashimoto M."/>
            <person name="Hosoyama Y."/>
            <person name="Tsuchikane K."/>
            <person name="Noguchi M."/>
            <person name="Hirakata S."/>
            <person name="Ichikawa N."/>
            <person name="Ohji S."/>
            <person name="Yamazoe A."/>
            <person name="Fujita N."/>
        </authorList>
    </citation>
    <scope>NUCLEOTIDE SEQUENCE [LARGE SCALE GENOMIC DNA]</scope>
    <source>
        <strain evidence="3 4">NBRC 102218</strain>
    </source>
</reference>
<dbReference type="Gene3D" id="3.40.190.10">
    <property type="entry name" value="Periplasmic binding protein-like II"/>
    <property type="match status" value="2"/>
</dbReference>
<keyword evidence="1" id="KW-0732">Signal</keyword>
<protein>
    <submittedName>
        <fullName evidence="3">Putative ABC transporter substrate-binding protein</fullName>
    </submittedName>
</protein>
<evidence type="ECO:0000256" key="1">
    <source>
        <dbReference type="SAM" id="SignalP"/>
    </source>
</evidence>
<sequence>MFFHTLLQRIQQRKSLITALMCSLLFTIPAHADSKTLKMATTTSTYHSGLLDYLLPKFKQQTGYEVQLLVTGSGKALKMGEMGDVDIVLTHSPKAEKAFLDANFGIDPHAVMYNDFIIVGPKNNPAKLTNTDNAAQALEKIANSKSVFISRGDDSGTNKKELALWAINHTAHDWSNYRSIGQGMGPTLNMSSELQGYTLTDRGTWLAYQEKLDLDILVQGDPALFNQYQIIRVNPDRYTGLNVAGAKALSQWFISDKAQKLIDDFQVKGQKLFTANAKTAK</sequence>
<comment type="caution">
    <text evidence="3">The sequence shown here is derived from an EMBL/GenBank/DDBJ whole genome shotgun (WGS) entry which is preliminary data.</text>
</comment>
<dbReference type="PANTHER" id="PTHR37945:SF1">
    <property type="entry name" value="EXTRACELLULAR TUNGSTATE BINDING PROTEIN"/>
    <property type="match status" value="1"/>
</dbReference>
<feature type="chain" id="PRO_5004639327" evidence="1">
    <location>
        <begin position="33"/>
        <end position="281"/>
    </location>
</feature>
<accession>U3AGL6</accession>
<dbReference type="Proteomes" id="UP000016562">
    <property type="component" value="Unassembled WGS sequence"/>
</dbReference>
<dbReference type="InterPro" id="IPR052738">
    <property type="entry name" value="ABC-Tungstate_binding"/>
</dbReference>
<keyword evidence="4" id="KW-1185">Reference proteome</keyword>
<evidence type="ECO:0000313" key="4">
    <source>
        <dbReference type="Proteomes" id="UP000016562"/>
    </source>
</evidence>
<dbReference type="Pfam" id="PF12849">
    <property type="entry name" value="PBP_like_2"/>
    <property type="match status" value="1"/>
</dbReference>
<feature type="domain" description="PBP" evidence="2">
    <location>
        <begin position="31"/>
        <end position="257"/>
    </location>
</feature>